<comment type="function">
    <text evidence="9">Condenses 4-methyl-5-(beta-hydroxyethyl)thiazole monophosphate (THZ-P) and 2-methyl-4-amino-5-hydroxymethyl pyrimidine pyrophosphate (HMP-PP) to form thiamine monophosphate (TMP).</text>
</comment>
<dbReference type="RefSeq" id="WP_096462707.1">
    <property type="nucleotide sequence ID" value="NZ_AP014936.1"/>
</dbReference>
<comment type="pathway">
    <text evidence="1 9 11">Cofactor biosynthesis; thiamine diphosphate biosynthesis; thiamine phosphate from 4-amino-2-methyl-5-diphosphomethylpyrimidine and 4-methyl-5-(2-phosphoethyl)-thiazole: step 1/1.</text>
</comment>
<evidence type="ECO:0000256" key="5">
    <source>
        <dbReference type="ARBA" id="ARBA00022977"/>
    </source>
</evidence>
<accession>A0A1C7AG19</accession>
<evidence type="ECO:0000313" key="14">
    <source>
        <dbReference type="Proteomes" id="UP000218899"/>
    </source>
</evidence>
<dbReference type="EC" id="2.5.1.3" evidence="9"/>
<evidence type="ECO:0000256" key="3">
    <source>
        <dbReference type="ARBA" id="ARBA00022723"/>
    </source>
</evidence>
<dbReference type="GO" id="GO:0009229">
    <property type="term" value="P:thiamine diphosphate biosynthetic process"/>
    <property type="evidence" value="ECO:0007669"/>
    <property type="project" value="UniProtKB-UniRule"/>
</dbReference>
<comment type="similarity">
    <text evidence="9 10">Belongs to the thiamine-phosphate synthase family.</text>
</comment>
<dbReference type="PANTHER" id="PTHR20857:SF15">
    <property type="entry name" value="THIAMINE-PHOSPHATE SYNTHASE"/>
    <property type="match status" value="1"/>
</dbReference>
<feature type="binding site" evidence="9">
    <location>
        <begin position="39"/>
        <end position="43"/>
    </location>
    <ligand>
        <name>4-amino-2-methyl-5-(diphosphooxymethyl)pyrimidine</name>
        <dbReference type="ChEBI" id="CHEBI:57841"/>
    </ligand>
</feature>
<dbReference type="Pfam" id="PF02581">
    <property type="entry name" value="TMP-TENI"/>
    <property type="match status" value="1"/>
</dbReference>
<feature type="binding site" evidence="9">
    <location>
        <position position="72"/>
    </location>
    <ligand>
        <name>Mg(2+)</name>
        <dbReference type="ChEBI" id="CHEBI:18420"/>
    </ligand>
</feature>
<dbReference type="NCBIfam" id="TIGR00693">
    <property type="entry name" value="thiE"/>
    <property type="match status" value="1"/>
</dbReference>
<evidence type="ECO:0000256" key="9">
    <source>
        <dbReference type="HAMAP-Rule" id="MF_00097"/>
    </source>
</evidence>
<evidence type="ECO:0000259" key="12">
    <source>
        <dbReference type="Pfam" id="PF02581"/>
    </source>
</evidence>
<feature type="binding site" evidence="9">
    <location>
        <position position="167"/>
    </location>
    <ligand>
        <name>2-[(2R,5Z)-2-carboxy-4-methylthiazol-5(2H)-ylidene]ethyl phosphate</name>
        <dbReference type="ChEBI" id="CHEBI:62899"/>
    </ligand>
</feature>
<sequence length="219" mass="23326">MTRPPIRGLYAIADTDVISVQRLTEAVAQAIAGGARLVQYRNKTGPADERERLAQSLATVCRQHDVLYVVNDDADLAAAVGADGVHVGRDDAPIAKVRERLGPRRLVGVSCYNDLGLAVQAEAAGADYVAFGSFFPSPTKPQAVRADIDLLRRARSRLRVPVVAIGGITPENGARLVAAGADALAVITGVFAQSDIEAAARRYAQLFEQRTDETKHSPT</sequence>
<evidence type="ECO:0000256" key="4">
    <source>
        <dbReference type="ARBA" id="ARBA00022842"/>
    </source>
</evidence>
<protein>
    <recommendedName>
        <fullName evidence="9">Thiamine-phosphate synthase</fullName>
        <shortName evidence="9">TP synthase</shortName>
        <shortName evidence="9">TPS</shortName>
        <ecNumber evidence="9">2.5.1.3</ecNumber>
    </recommendedName>
    <alternativeName>
        <fullName evidence="9">Thiamine-phosphate pyrophosphorylase</fullName>
        <shortName evidence="9">TMP pyrophosphorylase</shortName>
        <shortName evidence="9">TMP-PPase</shortName>
    </alternativeName>
</protein>
<keyword evidence="5 9" id="KW-0784">Thiamine biosynthesis</keyword>
<dbReference type="InterPro" id="IPR022998">
    <property type="entry name" value="ThiamineP_synth_TenI"/>
</dbReference>
<dbReference type="GO" id="GO:0004789">
    <property type="term" value="F:thiamine-phosphate diphosphorylase activity"/>
    <property type="evidence" value="ECO:0007669"/>
    <property type="project" value="UniProtKB-UniRule"/>
</dbReference>
<dbReference type="CDD" id="cd00564">
    <property type="entry name" value="TMP_TenI"/>
    <property type="match status" value="1"/>
</dbReference>
<evidence type="ECO:0000256" key="8">
    <source>
        <dbReference type="ARBA" id="ARBA00047883"/>
    </source>
</evidence>
<comment type="cofactor">
    <cofactor evidence="9">
        <name>Mg(2+)</name>
        <dbReference type="ChEBI" id="CHEBI:18420"/>
    </cofactor>
    <text evidence="9">Binds 1 Mg(2+) ion per subunit.</text>
</comment>
<evidence type="ECO:0000256" key="7">
    <source>
        <dbReference type="ARBA" id="ARBA00047851"/>
    </source>
</evidence>
<gene>
    <name evidence="9" type="primary">thiE</name>
    <name evidence="13" type="ORF">SVA_3866</name>
</gene>
<dbReference type="EMBL" id="AP014936">
    <property type="protein sequence ID" value="BAU50400.1"/>
    <property type="molecule type" value="Genomic_DNA"/>
</dbReference>
<proteinExistence type="inferred from homology"/>
<dbReference type="InterPro" id="IPR034291">
    <property type="entry name" value="TMP_synthase"/>
</dbReference>
<evidence type="ECO:0000256" key="10">
    <source>
        <dbReference type="RuleBase" id="RU003826"/>
    </source>
</evidence>
<keyword evidence="14" id="KW-1185">Reference proteome</keyword>
<dbReference type="AlphaFoldDB" id="A0A1C7AG19"/>
<evidence type="ECO:0000256" key="2">
    <source>
        <dbReference type="ARBA" id="ARBA00022679"/>
    </source>
</evidence>
<feature type="binding site" evidence="9">
    <location>
        <begin position="137"/>
        <end position="139"/>
    </location>
    <ligand>
        <name>2-[(2R,5Z)-2-carboxy-4-methylthiazol-5(2H)-ylidene]ethyl phosphate</name>
        <dbReference type="ChEBI" id="CHEBI:62899"/>
    </ligand>
</feature>
<dbReference type="InterPro" id="IPR013785">
    <property type="entry name" value="Aldolase_TIM"/>
</dbReference>
<feature type="binding site" evidence="9">
    <location>
        <position position="110"/>
    </location>
    <ligand>
        <name>4-amino-2-methyl-5-(diphosphooxymethyl)pyrimidine</name>
        <dbReference type="ChEBI" id="CHEBI:57841"/>
    </ligand>
</feature>
<dbReference type="InterPro" id="IPR036206">
    <property type="entry name" value="ThiamineP_synth_sf"/>
</dbReference>
<comment type="catalytic activity">
    <reaction evidence="7 9 10">
        <text>2-(2-carboxy-4-methylthiazol-5-yl)ethyl phosphate + 4-amino-2-methyl-5-(diphosphooxymethyl)pyrimidine + 2 H(+) = thiamine phosphate + CO2 + diphosphate</text>
        <dbReference type="Rhea" id="RHEA:47848"/>
        <dbReference type="ChEBI" id="CHEBI:15378"/>
        <dbReference type="ChEBI" id="CHEBI:16526"/>
        <dbReference type="ChEBI" id="CHEBI:33019"/>
        <dbReference type="ChEBI" id="CHEBI:37575"/>
        <dbReference type="ChEBI" id="CHEBI:57841"/>
        <dbReference type="ChEBI" id="CHEBI:62890"/>
        <dbReference type="EC" id="2.5.1.3"/>
    </reaction>
</comment>
<keyword evidence="3 9" id="KW-0479">Metal-binding</keyword>
<reference evidence="13 14" key="1">
    <citation type="submission" date="2015-08" db="EMBL/GenBank/DDBJ databases">
        <title>Complete genome sequence of Sulfurifustis variabilis.</title>
        <authorList>
            <person name="Miura A."/>
            <person name="Kojima H."/>
            <person name="Fukui M."/>
        </authorList>
    </citation>
    <scope>NUCLEOTIDE SEQUENCE [LARGE SCALE GENOMIC DNA]</scope>
    <source>
        <strain evidence="14">skN76</strain>
    </source>
</reference>
<dbReference type="Proteomes" id="UP000218899">
    <property type="component" value="Chromosome"/>
</dbReference>
<dbReference type="UniPathway" id="UPA00060">
    <property type="reaction ID" value="UER00141"/>
</dbReference>
<dbReference type="Gene3D" id="3.20.20.70">
    <property type="entry name" value="Aldolase class I"/>
    <property type="match status" value="1"/>
</dbReference>
<keyword evidence="4 9" id="KW-0460">Magnesium</keyword>
<dbReference type="GO" id="GO:0005737">
    <property type="term" value="C:cytoplasm"/>
    <property type="evidence" value="ECO:0007669"/>
    <property type="project" value="TreeGrafter"/>
</dbReference>
<feature type="binding site" evidence="9">
    <location>
        <position position="140"/>
    </location>
    <ligand>
        <name>4-amino-2-methyl-5-(diphosphooxymethyl)pyrimidine</name>
        <dbReference type="ChEBI" id="CHEBI:57841"/>
    </ligand>
</feature>
<evidence type="ECO:0000256" key="11">
    <source>
        <dbReference type="RuleBase" id="RU004253"/>
    </source>
</evidence>
<keyword evidence="2 9" id="KW-0808">Transferase</keyword>
<dbReference type="OrthoDB" id="9789949at2"/>
<dbReference type="SUPFAM" id="SSF51391">
    <property type="entry name" value="Thiamin phosphate synthase"/>
    <property type="match status" value="1"/>
</dbReference>
<feature type="binding site" evidence="9">
    <location>
        <position position="71"/>
    </location>
    <ligand>
        <name>4-amino-2-methyl-5-(diphosphooxymethyl)pyrimidine</name>
        <dbReference type="ChEBI" id="CHEBI:57841"/>
    </ligand>
</feature>
<feature type="binding site" evidence="9">
    <location>
        <position position="91"/>
    </location>
    <ligand>
        <name>Mg(2+)</name>
        <dbReference type="ChEBI" id="CHEBI:18420"/>
    </ligand>
</feature>
<dbReference type="GO" id="GO:0009228">
    <property type="term" value="P:thiamine biosynthetic process"/>
    <property type="evidence" value="ECO:0007669"/>
    <property type="project" value="UniProtKB-KW"/>
</dbReference>
<evidence type="ECO:0000256" key="1">
    <source>
        <dbReference type="ARBA" id="ARBA00005165"/>
    </source>
</evidence>
<feature type="domain" description="Thiamine phosphate synthase/TenI" evidence="12">
    <location>
        <begin position="9"/>
        <end position="190"/>
    </location>
</feature>
<comment type="catalytic activity">
    <reaction evidence="8 9 10">
        <text>2-[(2R,5Z)-2-carboxy-4-methylthiazol-5(2H)-ylidene]ethyl phosphate + 4-amino-2-methyl-5-(diphosphooxymethyl)pyrimidine + 2 H(+) = thiamine phosphate + CO2 + diphosphate</text>
        <dbReference type="Rhea" id="RHEA:47844"/>
        <dbReference type="ChEBI" id="CHEBI:15378"/>
        <dbReference type="ChEBI" id="CHEBI:16526"/>
        <dbReference type="ChEBI" id="CHEBI:33019"/>
        <dbReference type="ChEBI" id="CHEBI:37575"/>
        <dbReference type="ChEBI" id="CHEBI:57841"/>
        <dbReference type="ChEBI" id="CHEBI:62899"/>
        <dbReference type="EC" id="2.5.1.3"/>
    </reaction>
</comment>
<comment type="catalytic activity">
    <reaction evidence="6 9 10">
        <text>4-methyl-5-(2-phosphooxyethyl)-thiazole + 4-amino-2-methyl-5-(diphosphooxymethyl)pyrimidine + H(+) = thiamine phosphate + diphosphate</text>
        <dbReference type="Rhea" id="RHEA:22328"/>
        <dbReference type="ChEBI" id="CHEBI:15378"/>
        <dbReference type="ChEBI" id="CHEBI:33019"/>
        <dbReference type="ChEBI" id="CHEBI:37575"/>
        <dbReference type="ChEBI" id="CHEBI:57841"/>
        <dbReference type="ChEBI" id="CHEBI:58296"/>
        <dbReference type="EC" id="2.5.1.3"/>
    </reaction>
</comment>
<evidence type="ECO:0000256" key="6">
    <source>
        <dbReference type="ARBA" id="ARBA00047334"/>
    </source>
</evidence>
<evidence type="ECO:0000313" key="13">
    <source>
        <dbReference type="EMBL" id="BAU50400.1"/>
    </source>
</evidence>
<dbReference type="HAMAP" id="MF_00097">
    <property type="entry name" value="TMP_synthase"/>
    <property type="match status" value="1"/>
</dbReference>
<dbReference type="PANTHER" id="PTHR20857">
    <property type="entry name" value="THIAMINE-PHOSPHATE PYROPHOSPHORYLASE"/>
    <property type="match status" value="1"/>
</dbReference>
<dbReference type="GO" id="GO:0000287">
    <property type="term" value="F:magnesium ion binding"/>
    <property type="evidence" value="ECO:0007669"/>
    <property type="project" value="UniProtKB-UniRule"/>
</dbReference>
<feature type="binding site" evidence="9">
    <location>
        <begin position="187"/>
        <end position="188"/>
    </location>
    <ligand>
        <name>2-[(2R,5Z)-2-carboxy-4-methylthiazol-5(2H)-ylidene]ethyl phosphate</name>
        <dbReference type="ChEBI" id="CHEBI:62899"/>
    </ligand>
</feature>
<dbReference type="KEGG" id="sva:SVA_3866"/>
<name>A0A1C7AG19_9GAMM</name>
<organism evidence="13 14">
    <name type="scientific">Sulfurifustis variabilis</name>
    <dbReference type="NCBI Taxonomy" id="1675686"/>
    <lineage>
        <taxon>Bacteria</taxon>
        <taxon>Pseudomonadati</taxon>
        <taxon>Pseudomonadota</taxon>
        <taxon>Gammaproteobacteria</taxon>
        <taxon>Acidiferrobacterales</taxon>
        <taxon>Acidiferrobacteraceae</taxon>
        <taxon>Sulfurifustis</taxon>
    </lineage>
</organism>